<evidence type="ECO:0000256" key="2">
    <source>
        <dbReference type="ARBA" id="ARBA00022679"/>
    </source>
</evidence>
<dbReference type="SUPFAM" id="SSF53335">
    <property type="entry name" value="S-adenosyl-L-methionine-dependent methyltransferases"/>
    <property type="match status" value="1"/>
</dbReference>
<evidence type="ECO:0000313" key="6">
    <source>
        <dbReference type="Proteomes" id="UP001501576"/>
    </source>
</evidence>
<evidence type="ECO:0000256" key="3">
    <source>
        <dbReference type="SAM" id="MobiDB-lite"/>
    </source>
</evidence>
<evidence type="ECO:0000313" key="5">
    <source>
        <dbReference type="EMBL" id="GAA0505064.1"/>
    </source>
</evidence>
<dbReference type="InterPro" id="IPR029063">
    <property type="entry name" value="SAM-dependent_MTases_sf"/>
</dbReference>
<dbReference type="InterPro" id="IPR002941">
    <property type="entry name" value="DNA_methylase_N4/N6"/>
</dbReference>
<protein>
    <recommendedName>
        <fullName evidence="4">DNA methylase N-4/N-6 domain-containing protein</fullName>
    </recommendedName>
</protein>
<keyword evidence="2" id="KW-0808">Transferase</keyword>
<comment type="caution">
    <text evidence="5">The sequence shown here is derived from an EMBL/GenBank/DDBJ whole genome shotgun (WGS) entry which is preliminary data.</text>
</comment>
<feature type="region of interest" description="Disordered" evidence="3">
    <location>
        <begin position="280"/>
        <end position="308"/>
    </location>
</feature>
<dbReference type="Gene3D" id="3.40.50.150">
    <property type="entry name" value="Vaccinia Virus protein VP39"/>
    <property type="match status" value="1"/>
</dbReference>
<evidence type="ECO:0000256" key="1">
    <source>
        <dbReference type="ARBA" id="ARBA00022603"/>
    </source>
</evidence>
<evidence type="ECO:0000259" key="4">
    <source>
        <dbReference type="Pfam" id="PF01555"/>
    </source>
</evidence>
<dbReference type="Proteomes" id="UP001501576">
    <property type="component" value="Unassembled WGS sequence"/>
</dbReference>
<feature type="compositionally biased region" description="Low complexity" evidence="3">
    <location>
        <begin position="299"/>
        <end position="308"/>
    </location>
</feature>
<gene>
    <name evidence="5" type="ORF">GCM10010390_04930</name>
</gene>
<feature type="domain" description="DNA methylase N-4/N-6" evidence="4">
    <location>
        <begin position="42"/>
        <end position="91"/>
    </location>
</feature>
<dbReference type="RefSeq" id="WP_346158874.1">
    <property type="nucleotide sequence ID" value="NZ_BAAABZ010000002.1"/>
</dbReference>
<keyword evidence="6" id="KW-1185">Reference proteome</keyword>
<dbReference type="EMBL" id="BAAABZ010000002">
    <property type="protein sequence ID" value="GAA0505064.1"/>
    <property type="molecule type" value="Genomic_DNA"/>
</dbReference>
<reference evidence="6" key="1">
    <citation type="journal article" date="2019" name="Int. J. Syst. Evol. Microbiol.">
        <title>The Global Catalogue of Microorganisms (GCM) 10K type strain sequencing project: providing services to taxonomists for standard genome sequencing and annotation.</title>
        <authorList>
            <consortium name="The Broad Institute Genomics Platform"/>
            <consortium name="The Broad Institute Genome Sequencing Center for Infectious Disease"/>
            <person name="Wu L."/>
            <person name="Ma J."/>
        </authorList>
    </citation>
    <scope>NUCLEOTIDE SEQUENCE [LARGE SCALE GENOMIC DNA]</scope>
    <source>
        <strain evidence="6">JCM 5052</strain>
    </source>
</reference>
<name>A0ABP3LSV3_9ACTN</name>
<organism evidence="5 6">
    <name type="scientific">Streptomyces mordarskii</name>
    <dbReference type="NCBI Taxonomy" id="1226758"/>
    <lineage>
        <taxon>Bacteria</taxon>
        <taxon>Bacillati</taxon>
        <taxon>Actinomycetota</taxon>
        <taxon>Actinomycetes</taxon>
        <taxon>Kitasatosporales</taxon>
        <taxon>Streptomycetaceae</taxon>
        <taxon>Streptomyces</taxon>
    </lineage>
</organism>
<keyword evidence="1" id="KW-0489">Methyltransferase</keyword>
<dbReference type="Pfam" id="PF01555">
    <property type="entry name" value="N6_N4_Mtase"/>
    <property type="match status" value="1"/>
</dbReference>
<sequence>MAHQFPPLCWVGLPLSVWPTGQHDGSLQLARGPYVSATAQDPARMPPAIAAYAIAAYTRPGDTVVDPDCGAGTVLVEALCAGRHAIGTTHHHRWRTIARANVTAAKRDGAVTDGMVLDGPPDATAMRNAGLAGHSDLLLTAWRPPLRSRAHRTDELDRGTSATAAEGAAVDRLHTLLVQCQPLLRPGGYVIVVVPRHRSRDALLDLPGHVARVGRTGGLLPVERCVALLSGLRDSRLVVRASLAERRSVARHERVLAQPVMLPTHQDVLIFQTPRHTAAAALSAPPHGPSPLRRRERAAAVSQGRAAA</sequence>
<proteinExistence type="predicted"/>
<accession>A0ABP3LSV3</accession>